<keyword evidence="2 5" id="KW-0812">Transmembrane</keyword>
<feature type="transmembrane region" description="Helical" evidence="5">
    <location>
        <begin position="419"/>
        <end position="438"/>
    </location>
</feature>
<dbReference type="GO" id="GO:0055085">
    <property type="term" value="P:transmembrane transport"/>
    <property type="evidence" value="ECO:0007669"/>
    <property type="project" value="InterPro"/>
</dbReference>
<evidence type="ECO:0000256" key="1">
    <source>
        <dbReference type="ARBA" id="ARBA00004141"/>
    </source>
</evidence>
<feature type="transmembrane region" description="Helical" evidence="5">
    <location>
        <begin position="477"/>
        <end position="507"/>
    </location>
</feature>
<evidence type="ECO:0000256" key="2">
    <source>
        <dbReference type="ARBA" id="ARBA00022692"/>
    </source>
</evidence>
<dbReference type="Gene3D" id="3.30.750.24">
    <property type="entry name" value="STAS domain"/>
    <property type="match status" value="1"/>
</dbReference>
<sequence>MNRSYTDDYECKFRRRRSENVKRLALRVQKRFTLRSLKRTLVEFIPIIGWLPKYDWKGSFFGDLSGGLTMAVFAVPQGIAQSVITGVEPVYGLYTAIFPSFLYILFGNSKHNALGGFAVLSLMTKAAINKVMALTATKYNRTHYSNDSILLTWNDSLSASDFIDVGDFGLSNNSTDGLSTVMTEEWTDGLQKIHIATTIMFLSGVFQILMGIFRLDFLACYLSEQVMSGFIVGGCAHVFLAQIGDALGIKLPSRSGPGYLYTRAIDVIELLPKTNIPTAIISACSVGFLVFSREILEPWLASVFEFPVPYELILLIVGITATNFAGLSDRHSIDVVKNISTDFPPPTLPRFELVPSIFVDSVSIAVIAVAIHLTVTKIVEKRYHYKISSGQELYSLGFVGVFSSFFPVFPVTSVFARSVIGMTVCFSSLVLLAVILFIGPALELLPKCILSSMVIVSLTCSLSKLRELRQLWPMFKVDFMIFIISMLLTICWDMAEGLVAAVIFAVFTTVVRNQFPKWHILAHDENVGDYRETLSKPSYLVGDVCVLRFDGPLIFTSVHKFTKVVYECIKRWEKREANNLRKDDDGCIWRLEERNYRALLVIDCSGFPYVDFLGLCTLKKVYADTSDDGIIVKFAAPKGLFLYNVMTYSF</sequence>
<keyword evidence="7" id="KW-1185">Reference proteome</keyword>
<dbReference type="InterPro" id="IPR011547">
    <property type="entry name" value="SLC26A/SulP_dom"/>
</dbReference>
<accession>A0A914C075</accession>
<feature type="transmembrane region" description="Helical" evidence="5">
    <location>
        <begin position="393"/>
        <end position="412"/>
    </location>
</feature>
<dbReference type="PANTHER" id="PTHR11814">
    <property type="entry name" value="SULFATE TRANSPORTER"/>
    <property type="match status" value="1"/>
</dbReference>
<comment type="subcellular location">
    <subcellularLocation>
        <location evidence="1">Membrane</location>
        <topology evidence="1">Multi-pass membrane protein</topology>
    </subcellularLocation>
</comment>
<feature type="transmembrane region" description="Helical" evidence="5">
    <location>
        <begin position="195"/>
        <end position="215"/>
    </location>
</feature>
<dbReference type="SUPFAM" id="SSF52091">
    <property type="entry name" value="SpoIIaa-like"/>
    <property type="match status" value="1"/>
</dbReference>
<feature type="transmembrane region" description="Helical" evidence="5">
    <location>
        <begin position="444"/>
        <end position="465"/>
    </location>
</feature>
<feature type="transmembrane region" description="Helical" evidence="5">
    <location>
        <begin position="227"/>
        <end position="249"/>
    </location>
</feature>
<evidence type="ECO:0000256" key="5">
    <source>
        <dbReference type="SAM" id="Phobius"/>
    </source>
</evidence>
<evidence type="ECO:0000259" key="6">
    <source>
        <dbReference type="PROSITE" id="PS50801"/>
    </source>
</evidence>
<dbReference type="InterPro" id="IPR002645">
    <property type="entry name" value="STAS_dom"/>
</dbReference>
<keyword evidence="3 5" id="KW-1133">Transmembrane helix</keyword>
<feature type="transmembrane region" description="Helical" evidence="5">
    <location>
        <begin position="310"/>
        <end position="327"/>
    </location>
</feature>
<evidence type="ECO:0000313" key="8">
    <source>
        <dbReference type="WBParaSite" id="ACRNAN_Path_1412.g5552.t1"/>
    </source>
</evidence>
<dbReference type="GO" id="GO:0016020">
    <property type="term" value="C:membrane"/>
    <property type="evidence" value="ECO:0007669"/>
    <property type="project" value="UniProtKB-SubCell"/>
</dbReference>
<dbReference type="Pfam" id="PF01740">
    <property type="entry name" value="STAS"/>
    <property type="match status" value="1"/>
</dbReference>
<organism evidence="7 8">
    <name type="scientific">Acrobeloides nanus</name>
    <dbReference type="NCBI Taxonomy" id="290746"/>
    <lineage>
        <taxon>Eukaryota</taxon>
        <taxon>Metazoa</taxon>
        <taxon>Ecdysozoa</taxon>
        <taxon>Nematoda</taxon>
        <taxon>Chromadorea</taxon>
        <taxon>Rhabditida</taxon>
        <taxon>Tylenchina</taxon>
        <taxon>Cephalobomorpha</taxon>
        <taxon>Cephaloboidea</taxon>
        <taxon>Cephalobidae</taxon>
        <taxon>Acrobeloides</taxon>
    </lineage>
</organism>
<evidence type="ECO:0000256" key="4">
    <source>
        <dbReference type="ARBA" id="ARBA00023136"/>
    </source>
</evidence>
<evidence type="ECO:0000313" key="7">
    <source>
        <dbReference type="Proteomes" id="UP000887540"/>
    </source>
</evidence>
<reference evidence="8" key="1">
    <citation type="submission" date="2022-11" db="UniProtKB">
        <authorList>
            <consortium name="WormBaseParasite"/>
        </authorList>
    </citation>
    <scope>IDENTIFICATION</scope>
</reference>
<dbReference type="InterPro" id="IPR001902">
    <property type="entry name" value="SLC26A/SulP_fam"/>
</dbReference>
<dbReference type="Pfam" id="PF00916">
    <property type="entry name" value="Sulfate_transp"/>
    <property type="match status" value="1"/>
</dbReference>
<name>A0A914C075_9BILA</name>
<dbReference type="AlphaFoldDB" id="A0A914C075"/>
<feature type="transmembrane region" description="Helical" evidence="5">
    <location>
        <begin position="270"/>
        <end position="290"/>
    </location>
</feature>
<dbReference type="Proteomes" id="UP000887540">
    <property type="component" value="Unplaced"/>
</dbReference>
<dbReference type="WBParaSite" id="ACRNAN_Path_1412.g5552.t1">
    <property type="protein sequence ID" value="ACRNAN_Path_1412.g5552.t1"/>
    <property type="gene ID" value="ACRNAN_Path_1412.g5552"/>
</dbReference>
<feature type="transmembrane region" description="Helical" evidence="5">
    <location>
        <begin position="353"/>
        <end position="373"/>
    </location>
</feature>
<dbReference type="PROSITE" id="PS50801">
    <property type="entry name" value="STAS"/>
    <property type="match status" value="1"/>
</dbReference>
<dbReference type="InterPro" id="IPR036513">
    <property type="entry name" value="STAS_dom_sf"/>
</dbReference>
<keyword evidence="4 5" id="KW-0472">Membrane</keyword>
<feature type="domain" description="STAS" evidence="6">
    <location>
        <begin position="534"/>
        <end position="650"/>
    </location>
</feature>
<evidence type="ECO:0000256" key="3">
    <source>
        <dbReference type="ARBA" id="ARBA00022989"/>
    </source>
</evidence>
<protein>
    <submittedName>
        <fullName evidence="8">STAS domain-containing protein</fullName>
    </submittedName>
</protein>
<proteinExistence type="predicted"/>